<proteinExistence type="inferred from homology"/>
<protein>
    <submittedName>
        <fullName evidence="3">NAD-dependent epimerase/dehydratase family protein</fullName>
    </submittedName>
</protein>
<dbReference type="AlphaFoldDB" id="A0A544QMZ1"/>
<evidence type="ECO:0000313" key="3">
    <source>
        <dbReference type="EMBL" id="TQQ80283.1"/>
    </source>
</evidence>
<dbReference type="Gene3D" id="3.40.50.720">
    <property type="entry name" value="NAD(P)-binding Rossmann-like Domain"/>
    <property type="match status" value="1"/>
</dbReference>
<evidence type="ECO:0000313" key="4">
    <source>
        <dbReference type="Proteomes" id="UP000315385"/>
    </source>
</evidence>
<dbReference type="PANTHER" id="PTHR43725:SF53">
    <property type="entry name" value="UDP-ARABINOSE 4-EPIMERASE 1"/>
    <property type="match status" value="1"/>
</dbReference>
<dbReference type="InterPro" id="IPR001509">
    <property type="entry name" value="Epimerase_deHydtase"/>
</dbReference>
<dbReference type="RefSeq" id="WP_142443405.1">
    <property type="nucleotide sequence ID" value="NZ_SESI01000002.1"/>
</dbReference>
<dbReference type="EMBL" id="SESI01000002">
    <property type="protein sequence ID" value="TQQ80283.1"/>
    <property type="molecule type" value="Genomic_DNA"/>
</dbReference>
<sequence length="314" mass="33692">MSETFHVCVTGAGGYIGSRVVVELLEAGHDVTAVDNFRNAQVEEITGVSVAETDVRDRDAVRDAVDGSDAVMHLAALSGVPDCDESPEDAFDINVGGTENVAWVCHETGTPMIFPCSMAIVGDPVEFPISSEHPRNPTNHYGRTKAMSEGDIHALAEDAFPAHVYMKSNLYGGHSVAGTRVSKGTVINIFVEKALNHEPLTVHKPGTQARDFIHVKDVARAYISSLDSLVGGEPGATTFPLASGECMSILELAETVQDVVAEERGYTVDIDLVENPRSDEAVADDFTVDTTEAAERIGFDTEWTVAEFVRELAV</sequence>
<comment type="similarity">
    <text evidence="1">Belongs to the NAD(P)-dependent epimerase/dehydratase family.</text>
</comment>
<keyword evidence="4" id="KW-1185">Reference proteome</keyword>
<reference evidence="3 4" key="1">
    <citation type="submission" date="2019-02" db="EMBL/GenBank/DDBJ databases">
        <title>Halonotius sp. a new haloqrchaeon isolated from saline water.</title>
        <authorList>
            <person name="Duran-Viseras A."/>
            <person name="Sanchez-Porro C."/>
            <person name="Ventosa A."/>
        </authorList>
    </citation>
    <scope>NUCLEOTIDE SEQUENCE [LARGE SCALE GENOMIC DNA]</scope>
    <source>
        <strain evidence="3 4">F9-27</strain>
    </source>
</reference>
<name>A0A544QMZ1_9EURY</name>
<dbReference type="GO" id="GO:0033499">
    <property type="term" value="P:galactose catabolic process via UDP-galactose, Leloir pathway"/>
    <property type="evidence" value="ECO:0007669"/>
    <property type="project" value="TreeGrafter"/>
</dbReference>
<comment type="caution">
    <text evidence="3">The sequence shown here is derived from an EMBL/GenBank/DDBJ whole genome shotgun (WGS) entry which is preliminary data.</text>
</comment>
<evidence type="ECO:0000256" key="1">
    <source>
        <dbReference type="ARBA" id="ARBA00007637"/>
    </source>
</evidence>
<dbReference type="SUPFAM" id="SSF51735">
    <property type="entry name" value="NAD(P)-binding Rossmann-fold domains"/>
    <property type="match status" value="1"/>
</dbReference>
<gene>
    <name evidence="3" type="ORF">EWF95_07240</name>
</gene>
<accession>A0A544QMZ1</accession>
<evidence type="ECO:0000259" key="2">
    <source>
        <dbReference type="Pfam" id="PF01370"/>
    </source>
</evidence>
<dbReference type="InterPro" id="IPR036291">
    <property type="entry name" value="NAD(P)-bd_dom_sf"/>
</dbReference>
<dbReference type="Proteomes" id="UP000315385">
    <property type="component" value="Unassembled WGS sequence"/>
</dbReference>
<dbReference type="PANTHER" id="PTHR43725">
    <property type="entry name" value="UDP-GLUCOSE 4-EPIMERASE"/>
    <property type="match status" value="1"/>
</dbReference>
<organism evidence="3 4">
    <name type="scientific">Halonotius roseus</name>
    <dbReference type="NCBI Taxonomy" id="2511997"/>
    <lineage>
        <taxon>Archaea</taxon>
        <taxon>Methanobacteriati</taxon>
        <taxon>Methanobacteriota</taxon>
        <taxon>Stenosarchaea group</taxon>
        <taxon>Halobacteria</taxon>
        <taxon>Halobacteriales</taxon>
        <taxon>Haloferacaceae</taxon>
        <taxon>Halonotius</taxon>
    </lineage>
</organism>
<dbReference type="OrthoDB" id="4907at2157"/>
<feature type="domain" description="NAD-dependent epimerase/dehydratase" evidence="2">
    <location>
        <begin position="7"/>
        <end position="232"/>
    </location>
</feature>
<dbReference type="Pfam" id="PF01370">
    <property type="entry name" value="Epimerase"/>
    <property type="match status" value="1"/>
</dbReference>